<proteinExistence type="inferred from homology"/>
<comment type="subcellular location">
    <subcellularLocation>
        <location evidence="1">Membrane</location>
        <topology evidence="1">Multi-pass membrane protein</topology>
    </subcellularLocation>
</comment>
<dbReference type="PRINTS" id="PR00783">
    <property type="entry name" value="MINTRINSICP"/>
</dbReference>
<feature type="transmembrane region" description="Helical" evidence="8">
    <location>
        <begin position="94"/>
        <end position="115"/>
    </location>
</feature>
<dbReference type="AlphaFoldDB" id="A0A285VZA5"/>
<dbReference type="InterPro" id="IPR023271">
    <property type="entry name" value="Aquaporin-like"/>
</dbReference>
<name>A0A285VZA5_9GAMM</name>
<dbReference type="EMBL" id="OBQJ01000012">
    <property type="protein sequence ID" value="SOC58011.1"/>
    <property type="molecule type" value="Genomic_DNA"/>
</dbReference>
<dbReference type="InterPro" id="IPR000425">
    <property type="entry name" value="MIP"/>
</dbReference>
<feature type="transmembrane region" description="Helical" evidence="8">
    <location>
        <begin position="141"/>
        <end position="163"/>
    </location>
</feature>
<evidence type="ECO:0000256" key="4">
    <source>
        <dbReference type="ARBA" id="ARBA00022692"/>
    </source>
</evidence>
<feature type="transmembrane region" description="Helical" evidence="8">
    <location>
        <begin position="169"/>
        <end position="193"/>
    </location>
</feature>
<evidence type="ECO:0000313" key="9">
    <source>
        <dbReference type="EMBL" id="SOC58011.1"/>
    </source>
</evidence>
<feature type="transmembrane region" description="Helical" evidence="8">
    <location>
        <begin position="220"/>
        <end position="241"/>
    </location>
</feature>
<evidence type="ECO:0000256" key="7">
    <source>
        <dbReference type="RuleBase" id="RU000477"/>
    </source>
</evidence>
<dbReference type="RefSeq" id="WP_097024055.1">
    <property type="nucleotide sequence ID" value="NZ_OBQJ01000012.1"/>
</dbReference>
<dbReference type="PROSITE" id="PS00221">
    <property type="entry name" value="MIP"/>
    <property type="match status" value="1"/>
</dbReference>
<organism evidence="9 10">
    <name type="scientific">Chromohalobacter canadensis</name>
    <dbReference type="NCBI Taxonomy" id="141389"/>
    <lineage>
        <taxon>Bacteria</taxon>
        <taxon>Pseudomonadati</taxon>
        <taxon>Pseudomonadota</taxon>
        <taxon>Gammaproteobacteria</taxon>
        <taxon>Oceanospirillales</taxon>
        <taxon>Halomonadaceae</taxon>
        <taxon>Chromohalobacter</taxon>
    </lineage>
</organism>
<feature type="transmembrane region" description="Helical" evidence="8">
    <location>
        <begin position="12"/>
        <end position="31"/>
    </location>
</feature>
<keyword evidence="5 8" id="KW-1133">Transmembrane helix</keyword>
<dbReference type="Pfam" id="PF00230">
    <property type="entry name" value="MIP"/>
    <property type="match status" value="1"/>
</dbReference>
<evidence type="ECO:0000256" key="3">
    <source>
        <dbReference type="ARBA" id="ARBA00022448"/>
    </source>
</evidence>
<evidence type="ECO:0000313" key="10">
    <source>
        <dbReference type="Proteomes" id="UP000219023"/>
    </source>
</evidence>
<evidence type="ECO:0000256" key="6">
    <source>
        <dbReference type="ARBA" id="ARBA00023136"/>
    </source>
</evidence>
<dbReference type="OrthoDB" id="9807293at2"/>
<dbReference type="GO" id="GO:0015254">
    <property type="term" value="F:glycerol channel activity"/>
    <property type="evidence" value="ECO:0007669"/>
    <property type="project" value="TreeGrafter"/>
</dbReference>
<evidence type="ECO:0000256" key="5">
    <source>
        <dbReference type="ARBA" id="ARBA00022989"/>
    </source>
</evidence>
<dbReference type="PANTHER" id="PTHR43829">
    <property type="entry name" value="AQUAPORIN OR AQUAGLYCEROPORIN RELATED"/>
    <property type="match status" value="1"/>
</dbReference>
<comment type="similarity">
    <text evidence="2 7">Belongs to the MIP/aquaporin (TC 1.A.8) family.</text>
</comment>
<keyword evidence="6 8" id="KW-0472">Membrane</keyword>
<keyword evidence="3 7" id="KW-0813">Transport</keyword>
<dbReference type="Gene3D" id="1.20.1080.10">
    <property type="entry name" value="Glycerol uptake facilitator protein"/>
    <property type="match status" value="1"/>
</dbReference>
<dbReference type="InterPro" id="IPR050363">
    <property type="entry name" value="MIP/Aquaporin"/>
</dbReference>
<evidence type="ECO:0000256" key="1">
    <source>
        <dbReference type="ARBA" id="ARBA00004141"/>
    </source>
</evidence>
<dbReference type="Proteomes" id="UP000219023">
    <property type="component" value="Unassembled WGS sequence"/>
</dbReference>
<evidence type="ECO:0000256" key="2">
    <source>
        <dbReference type="ARBA" id="ARBA00006175"/>
    </source>
</evidence>
<dbReference type="InterPro" id="IPR022357">
    <property type="entry name" value="MIP_CS"/>
</dbReference>
<gene>
    <name evidence="9" type="ORF">SAMN05421509_11213</name>
</gene>
<accession>A0A285VZA5</accession>
<dbReference type="PANTHER" id="PTHR43829:SF9">
    <property type="entry name" value="AQUAPORIN-9"/>
    <property type="match status" value="1"/>
</dbReference>
<feature type="transmembrane region" description="Helical" evidence="8">
    <location>
        <begin position="43"/>
        <end position="60"/>
    </location>
</feature>
<keyword evidence="4 7" id="KW-0812">Transmembrane</keyword>
<dbReference type="GO" id="GO:0005886">
    <property type="term" value="C:plasma membrane"/>
    <property type="evidence" value="ECO:0007669"/>
    <property type="project" value="TreeGrafter"/>
</dbReference>
<reference evidence="9 10" key="1">
    <citation type="submission" date="2017-08" db="EMBL/GenBank/DDBJ databases">
        <authorList>
            <person name="de Groot N.N."/>
        </authorList>
    </citation>
    <scope>NUCLEOTIDE SEQUENCE [LARGE SCALE GENOMIC DNA]</scope>
    <source>
        <strain evidence="9 10">USBA 855</strain>
    </source>
</reference>
<evidence type="ECO:0000256" key="8">
    <source>
        <dbReference type="SAM" id="Phobius"/>
    </source>
</evidence>
<dbReference type="SUPFAM" id="SSF81338">
    <property type="entry name" value="Aquaporin-like"/>
    <property type="match status" value="1"/>
</dbReference>
<protein>
    <submittedName>
        <fullName evidence="9">Glycerol uptake facilitator protein</fullName>
    </submittedName>
</protein>
<sequence length="242" mass="25424">MGIVETILVHEIAGTAFLTLLGCGVVANVLLNKTNGNGSDGIVIFFGWGLAVFCGVYVAYDTGAHLNPAVTLGLLIGPAKEYAEGIPINFVTTITYFVAEFIGGFLGAVVCYLAYKKQYDDTEDGALKLATFSTAPTIRSYAWNLISEIIGTFVLIFVIIMFGHTPSGLGPLAVALLVVSIGASLGGPTGYAINPARDLGPRIAHAVLPIQNKGSNDWRYAWVPVVGPVIGSAMAALFAYAY</sequence>